<dbReference type="AlphaFoldDB" id="A0AAW2FGA0"/>
<proteinExistence type="predicted"/>
<organism evidence="2 3">
    <name type="scientific">Cardiocondyla obscurior</name>
    <dbReference type="NCBI Taxonomy" id="286306"/>
    <lineage>
        <taxon>Eukaryota</taxon>
        <taxon>Metazoa</taxon>
        <taxon>Ecdysozoa</taxon>
        <taxon>Arthropoda</taxon>
        <taxon>Hexapoda</taxon>
        <taxon>Insecta</taxon>
        <taxon>Pterygota</taxon>
        <taxon>Neoptera</taxon>
        <taxon>Endopterygota</taxon>
        <taxon>Hymenoptera</taxon>
        <taxon>Apocrita</taxon>
        <taxon>Aculeata</taxon>
        <taxon>Formicoidea</taxon>
        <taxon>Formicidae</taxon>
        <taxon>Myrmicinae</taxon>
        <taxon>Cardiocondyla</taxon>
    </lineage>
</organism>
<dbReference type="EMBL" id="JADYXP020000011">
    <property type="protein sequence ID" value="KAL0114497.1"/>
    <property type="molecule type" value="Genomic_DNA"/>
</dbReference>
<comment type="caution">
    <text evidence="2">The sequence shown here is derived from an EMBL/GenBank/DDBJ whole genome shotgun (WGS) entry which is preliminary data.</text>
</comment>
<evidence type="ECO:0000256" key="1">
    <source>
        <dbReference type="SAM" id="SignalP"/>
    </source>
</evidence>
<name>A0AAW2FGA0_9HYME</name>
<reference evidence="2 3" key="1">
    <citation type="submission" date="2023-03" db="EMBL/GenBank/DDBJ databases">
        <title>High recombination rates correlate with genetic variation in Cardiocondyla obscurior ants.</title>
        <authorList>
            <person name="Errbii M."/>
        </authorList>
    </citation>
    <scope>NUCLEOTIDE SEQUENCE [LARGE SCALE GENOMIC DNA]</scope>
    <source>
        <strain evidence="2">Alpha-2009</strain>
        <tissue evidence="2">Whole body</tissue>
    </source>
</reference>
<gene>
    <name evidence="2" type="ORF">PUN28_011634</name>
</gene>
<accession>A0AAW2FGA0</accession>
<keyword evidence="1" id="KW-0732">Signal</keyword>
<keyword evidence="3" id="KW-1185">Reference proteome</keyword>
<sequence>MGTSTVIVMLMRIVPSALSSYETYVRGSTCSRVSHPHFEIPCTSTYVRGSQIHAHVHTHTHAVGRVPIAGARGHATYSHERTFVTLDFIHSVLERNITNVIDSLEFTSSLRSMTDVKKKKKKKKRRKKRAGNNFCFMFVFRLNALNGVARDTLSFNGQLKPLSLVCVSAAQSALLYCRYHRRIERARVIFMVNLPSGRGTKCKNYWYFVRSHSRVSNDRV</sequence>
<evidence type="ECO:0000313" key="3">
    <source>
        <dbReference type="Proteomes" id="UP001430953"/>
    </source>
</evidence>
<feature type="chain" id="PRO_5043677138" description="Secreted protein" evidence="1">
    <location>
        <begin position="20"/>
        <end position="220"/>
    </location>
</feature>
<evidence type="ECO:0000313" key="2">
    <source>
        <dbReference type="EMBL" id="KAL0114497.1"/>
    </source>
</evidence>
<protein>
    <recommendedName>
        <fullName evidence="4">Secreted protein</fullName>
    </recommendedName>
</protein>
<evidence type="ECO:0008006" key="4">
    <source>
        <dbReference type="Google" id="ProtNLM"/>
    </source>
</evidence>
<feature type="signal peptide" evidence="1">
    <location>
        <begin position="1"/>
        <end position="19"/>
    </location>
</feature>
<dbReference type="Proteomes" id="UP001430953">
    <property type="component" value="Unassembled WGS sequence"/>
</dbReference>